<gene>
    <name evidence="2" type="ORF">KI810_07640</name>
</gene>
<dbReference type="InterPro" id="IPR000182">
    <property type="entry name" value="GNAT_dom"/>
</dbReference>
<dbReference type="EC" id="2.3.1.-" evidence="2"/>
<dbReference type="InterPro" id="IPR016181">
    <property type="entry name" value="Acyl_CoA_acyltransferase"/>
</dbReference>
<dbReference type="Pfam" id="PF00583">
    <property type="entry name" value="Acetyltransf_1"/>
    <property type="match status" value="1"/>
</dbReference>
<keyword evidence="2" id="KW-0808">Transferase</keyword>
<evidence type="ECO:0000313" key="3">
    <source>
        <dbReference type="Proteomes" id="UP000756860"/>
    </source>
</evidence>
<keyword evidence="3" id="KW-1185">Reference proteome</keyword>
<name>A0ABS5SC37_9BACT</name>
<sequence length="209" mass="24686">MKRFVMRVIQVYEFIKHNGLSSFLHEIVYRNRTAIVVEKSLLEFDADKEQSENYPIGVIELRPEFLAENRFNYAVKNRHLKATHYLKKGYGGCAIIRDEKIVGDIWFTALDRKAENYHHPDCKWLQISCAEDHVYTFDMFLSPDERGNNLASLLQTSALKALRQKGFTKAYGYYWSDNVPALWVHRMGKWREVKRLKVNRFLFFKQAVA</sequence>
<dbReference type="GO" id="GO:0016746">
    <property type="term" value="F:acyltransferase activity"/>
    <property type="evidence" value="ECO:0007669"/>
    <property type="project" value="UniProtKB-KW"/>
</dbReference>
<dbReference type="Proteomes" id="UP000756860">
    <property type="component" value="Unassembled WGS sequence"/>
</dbReference>
<comment type="caution">
    <text evidence="2">The sequence shown here is derived from an EMBL/GenBank/DDBJ whole genome shotgun (WGS) entry which is preliminary data.</text>
</comment>
<organism evidence="2 3">
    <name type="scientific">Geomobilimonas luticola</name>
    <dbReference type="NCBI Taxonomy" id="1114878"/>
    <lineage>
        <taxon>Bacteria</taxon>
        <taxon>Pseudomonadati</taxon>
        <taxon>Thermodesulfobacteriota</taxon>
        <taxon>Desulfuromonadia</taxon>
        <taxon>Geobacterales</taxon>
        <taxon>Geobacteraceae</taxon>
        <taxon>Geomobilimonas</taxon>
    </lineage>
</organism>
<feature type="domain" description="N-acetyltransferase" evidence="1">
    <location>
        <begin position="76"/>
        <end position="188"/>
    </location>
</feature>
<evidence type="ECO:0000313" key="2">
    <source>
        <dbReference type="EMBL" id="MBT0652924.1"/>
    </source>
</evidence>
<dbReference type="RefSeq" id="WP_214174915.1">
    <property type="nucleotide sequence ID" value="NZ_JAHCVK010000002.1"/>
</dbReference>
<reference evidence="2 3" key="1">
    <citation type="submission" date="2021-05" db="EMBL/GenBank/DDBJ databases">
        <title>The draft genome of Geobacter luticola JCM 17780.</title>
        <authorList>
            <person name="Xu Z."/>
            <person name="Masuda Y."/>
            <person name="Itoh H."/>
            <person name="Senoo K."/>
        </authorList>
    </citation>
    <scope>NUCLEOTIDE SEQUENCE [LARGE SCALE GENOMIC DNA]</scope>
    <source>
        <strain evidence="2 3">JCM 17780</strain>
    </source>
</reference>
<dbReference type="Gene3D" id="3.40.630.30">
    <property type="match status" value="1"/>
</dbReference>
<proteinExistence type="predicted"/>
<dbReference type="EMBL" id="JAHCVK010000002">
    <property type="protein sequence ID" value="MBT0652924.1"/>
    <property type="molecule type" value="Genomic_DNA"/>
</dbReference>
<keyword evidence="2" id="KW-0012">Acyltransferase</keyword>
<dbReference type="SUPFAM" id="SSF55729">
    <property type="entry name" value="Acyl-CoA N-acyltransferases (Nat)"/>
    <property type="match status" value="1"/>
</dbReference>
<accession>A0ABS5SC37</accession>
<evidence type="ECO:0000259" key="1">
    <source>
        <dbReference type="Pfam" id="PF00583"/>
    </source>
</evidence>
<protein>
    <submittedName>
        <fullName evidence="2">GNAT family N-acetyltransferase</fullName>
        <ecNumber evidence="2">2.3.1.-</ecNumber>
    </submittedName>
</protein>